<evidence type="ECO:0000256" key="2">
    <source>
        <dbReference type="ARBA" id="ARBA00022801"/>
    </source>
</evidence>
<dbReference type="EMBL" id="FNXE01000011">
    <property type="protein sequence ID" value="SEH72983.1"/>
    <property type="molecule type" value="Genomic_DNA"/>
</dbReference>
<gene>
    <name evidence="6" type="ORF">SAMN02927937_01109</name>
</gene>
<dbReference type="PROSITE" id="PS51409">
    <property type="entry name" value="ARGINASE_2"/>
    <property type="match status" value="1"/>
</dbReference>
<dbReference type="STRING" id="1159016.SAMN02927937_01109"/>
<organism evidence="6 7">
    <name type="scientific">Paenimyroides marinum</name>
    <dbReference type="NCBI Taxonomy" id="1159016"/>
    <lineage>
        <taxon>Bacteria</taxon>
        <taxon>Pseudomonadati</taxon>
        <taxon>Bacteroidota</taxon>
        <taxon>Flavobacteriia</taxon>
        <taxon>Flavobacteriales</taxon>
        <taxon>Flavobacteriaceae</taxon>
        <taxon>Paenimyroides</taxon>
    </lineage>
</organism>
<protein>
    <submittedName>
        <fullName evidence="6">Formiminoglutamase</fullName>
    </submittedName>
</protein>
<dbReference type="InterPro" id="IPR023696">
    <property type="entry name" value="Ureohydrolase_dom_sf"/>
</dbReference>
<dbReference type="PANTHER" id="PTHR11358:SF35">
    <property type="entry name" value="FORMIMIDOYLGLUTAMASE"/>
    <property type="match status" value="1"/>
</dbReference>
<evidence type="ECO:0000256" key="1">
    <source>
        <dbReference type="ARBA" id="ARBA00022723"/>
    </source>
</evidence>
<dbReference type="OrthoDB" id="9788689at2"/>
<sequence length="346" mass="38965">MENFEYFNISRLNELLVLRKDETKFGEKIKYPSDKTTNISTFLNETSAEFVVFGIKEFVGIKANFGRTGEKHSWDIFLSSFLNIQNNKYLKASNIALIGCFDYSKYNDEINNLNPAVQADLKRLYEIVSEIDKEVTYLNTLIHRSGKKAVVIGGGHNNAYGNIKGLALAKGTNINVVNFDAHTDFRALEGRHSGNGFSYAFNEGFIDTYCVFGAHENYLNKHMIHRFKEYPDKLKLVTFEEMKVRFEKDFLTSINNVLKTTKSKSYGIEIDVDAIENIASSAMSPSGFSVTEARQFVNMMANHSNASYLHICEGSASLSNASENMLGKLLTYLVTDFIKAQLAVGK</sequence>
<dbReference type="GO" id="GO:0046872">
    <property type="term" value="F:metal ion binding"/>
    <property type="evidence" value="ECO:0007669"/>
    <property type="project" value="UniProtKB-KW"/>
</dbReference>
<dbReference type="InterPro" id="IPR006035">
    <property type="entry name" value="Ureohydrolase"/>
</dbReference>
<dbReference type="Gene3D" id="3.40.800.10">
    <property type="entry name" value="Ureohydrolase domain"/>
    <property type="match status" value="1"/>
</dbReference>
<dbReference type="Proteomes" id="UP000199634">
    <property type="component" value="Unassembled WGS sequence"/>
</dbReference>
<dbReference type="Pfam" id="PF00491">
    <property type="entry name" value="Arginase"/>
    <property type="match status" value="1"/>
</dbReference>
<keyword evidence="2" id="KW-0378">Hydrolase</keyword>
<dbReference type="RefSeq" id="WP_091097192.1">
    <property type="nucleotide sequence ID" value="NZ_FNXE01000011.1"/>
</dbReference>
<evidence type="ECO:0000256" key="3">
    <source>
        <dbReference type="ARBA" id="ARBA00022808"/>
    </source>
</evidence>
<name>A0A1H6KD14_9FLAO</name>
<keyword evidence="4" id="KW-0464">Manganese</keyword>
<dbReference type="GO" id="GO:0033389">
    <property type="term" value="P:putrescine biosynthetic process from arginine, via agmatine"/>
    <property type="evidence" value="ECO:0007669"/>
    <property type="project" value="TreeGrafter"/>
</dbReference>
<keyword evidence="1" id="KW-0479">Metal-binding</keyword>
<comment type="similarity">
    <text evidence="5">Belongs to the arginase family.</text>
</comment>
<evidence type="ECO:0000256" key="5">
    <source>
        <dbReference type="PROSITE-ProRule" id="PRU00742"/>
    </source>
</evidence>
<dbReference type="PANTHER" id="PTHR11358">
    <property type="entry name" value="ARGINASE/AGMATINASE"/>
    <property type="match status" value="1"/>
</dbReference>
<accession>A0A1H6KD14</accession>
<evidence type="ECO:0000256" key="4">
    <source>
        <dbReference type="ARBA" id="ARBA00023211"/>
    </source>
</evidence>
<dbReference type="SUPFAM" id="SSF52768">
    <property type="entry name" value="Arginase/deacetylase"/>
    <property type="match status" value="1"/>
</dbReference>
<dbReference type="GO" id="GO:0006547">
    <property type="term" value="P:L-histidine metabolic process"/>
    <property type="evidence" value="ECO:0007669"/>
    <property type="project" value="UniProtKB-KW"/>
</dbReference>
<keyword evidence="3" id="KW-0369">Histidine metabolism</keyword>
<keyword evidence="7" id="KW-1185">Reference proteome</keyword>
<dbReference type="AlphaFoldDB" id="A0A1H6KD14"/>
<evidence type="ECO:0000313" key="6">
    <source>
        <dbReference type="EMBL" id="SEH72983.1"/>
    </source>
</evidence>
<evidence type="ECO:0000313" key="7">
    <source>
        <dbReference type="Proteomes" id="UP000199634"/>
    </source>
</evidence>
<proteinExistence type="inferred from homology"/>
<dbReference type="GO" id="GO:0008783">
    <property type="term" value="F:agmatinase activity"/>
    <property type="evidence" value="ECO:0007669"/>
    <property type="project" value="TreeGrafter"/>
</dbReference>
<reference evidence="6 7" key="1">
    <citation type="submission" date="2016-10" db="EMBL/GenBank/DDBJ databases">
        <authorList>
            <person name="de Groot N.N."/>
        </authorList>
    </citation>
    <scope>NUCLEOTIDE SEQUENCE [LARGE SCALE GENOMIC DNA]</scope>
    <source>
        <strain evidence="6 7">CGMCC 1.10825</strain>
    </source>
</reference>